<dbReference type="AlphaFoldDB" id="A0A315ZY21"/>
<dbReference type="EMBL" id="UHJJ01000005">
    <property type="protein sequence ID" value="SUQ14270.1"/>
    <property type="molecule type" value="Genomic_DNA"/>
</dbReference>
<name>A0A315ZY21_9FIRM</name>
<sequence>MKKKKIIVLVLIVIIFIVVRIIIKDHQDHPEYKYYRNKSEVEAAVQTILETGETDGIQIPGISEIRYRYKENHPVIAFQTFEFGLAPSSKEFGFYYSVDSVPVGYKGNTNPLIKYGDYWRWIGSGQGETKHIEGKWYTYKYRN</sequence>
<feature type="transmembrane region" description="Helical" evidence="1">
    <location>
        <begin position="6"/>
        <end position="23"/>
    </location>
</feature>
<dbReference type="RefSeq" id="WP_109710995.1">
    <property type="nucleotide sequence ID" value="NZ_QGDS01000005.1"/>
</dbReference>
<keyword evidence="1" id="KW-0472">Membrane</keyword>
<dbReference type="OrthoDB" id="1853234at2"/>
<keyword evidence="1" id="KW-1133">Transmembrane helix</keyword>
<evidence type="ECO:0000256" key="1">
    <source>
        <dbReference type="SAM" id="Phobius"/>
    </source>
</evidence>
<dbReference type="Proteomes" id="UP000254051">
    <property type="component" value="Unassembled WGS sequence"/>
</dbReference>
<evidence type="ECO:0000313" key="3">
    <source>
        <dbReference type="Proteomes" id="UP000254051"/>
    </source>
</evidence>
<keyword evidence="3" id="KW-1185">Reference proteome</keyword>
<organism evidence="2 3">
    <name type="scientific">Faecalicatena contorta</name>
    <dbReference type="NCBI Taxonomy" id="39482"/>
    <lineage>
        <taxon>Bacteria</taxon>
        <taxon>Bacillati</taxon>
        <taxon>Bacillota</taxon>
        <taxon>Clostridia</taxon>
        <taxon>Lachnospirales</taxon>
        <taxon>Lachnospiraceae</taxon>
        <taxon>Faecalicatena</taxon>
    </lineage>
</organism>
<keyword evidence="1" id="KW-0812">Transmembrane</keyword>
<protein>
    <submittedName>
        <fullName evidence="2">Uncharacterized protein</fullName>
    </submittedName>
</protein>
<reference evidence="3" key="1">
    <citation type="submission" date="2017-07" db="EMBL/GenBank/DDBJ databases">
        <authorList>
            <person name="Varghese N."/>
            <person name="Submissions S."/>
        </authorList>
    </citation>
    <scope>NUCLEOTIDE SEQUENCE [LARGE SCALE GENOMIC DNA]</scope>
    <source>
        <strain evidence="3">NLAE-zl-C134</strain>
    </source>
</reference>
<proteinExistence type="predicted"/>
<gene>
    <name evidence="2" type="ORF">SAMN05216529_105245</name>
</gene>
<evidence type="ECO:0000313" key="2">
    <source>
        <dbReference type="EMBL" id="SUQ14270.1"/>
    </source>
</evidence>
<accession>A0A315ZY21</accession>